<dbReference type="AlphaFoldDB" id="A0A972FKR2"/>
<accession>A0A972FKR2</accession>
<dbReference type="Proteomes" id="UP000712080">
    <property type="component" value="Unassembled WGS sequence"/>
</dbReference>
<comment type="caution">
    <text evidence="1">The sequence shown here is derived from an EMBL/GenBank/DDBJ whole genome shotgun (WGS) entry which is preliminary data.</text>
</comment>
<dbReference type="Pfam" id="PF16286">
    <property type="entry name" value="DUF4932"/>
    <property type="match status" value="1"/>
</dbReference>
<keyword evidence="2" id="KW-1185">Reference proteome</keyword>
<evidence type="ECO:0000313" key="2">
    <source>
        <dbReference type="Proteomes" id="UP000712080"/>
    </source>
</evidence>
<sequence>MTSLFIAVFLFCTGTIQNHQSPSVPSSHINRHKFTLNQCEGSRESATNLPKNQSKKIHVGYNSNIELLLLSNLLLSYDDFNSDQTFVIDEKPVRVKDLYALNLKIANEFKSFSGSANLAIIKSYFDKDFYLHYSNFVLGLDDFPNATVSAETKSMDRFSSIEGAQKFVTALNNLYTEISFDRYLKKYKPYYDEMEKEVTQNIPPENFIEKMEHLFDKSVGHYRLYPSLTMPFSSGFAVGTDDSIGNIFGSFDIPEEINNLGKLDLGFNNRLSLRTICIHEFGHPFVNPAIDKVDQKIIDSKAYMFDPIKNSMSAQGYNQWKICLYEHFDRANEVMIARLLGDETKAKSILQDNVENRSFIYLPQIMEKLDFWYTNEFPNKTYGQKVAEIIQQLH</sequence>
<reference evidence="1" key="1">
    <citation type="submission" date="2020-02" db="EMBL/GenBank/DDBJ databases">
        <title>Flavobacterium sp. genome.</title>
        <authorList>
            <person name="Jung H.S."/>
            <person name="Baek J.H."/>
            <person name="Jeon C.O."/>
        </authorList>
    </citation>
    <scope>NUCLEOTIDE SEQUENCE</scope>
    <source>
        <strain evidence="1">SE-s28</strain>
    </source>
</reference>
<evidence type="ECO:0000313" key="1">
    <source>
        <dbReference type="EMBL" id="NMH27819.1"/>
    </source>
</evidence>
<gene>
    <name evidence="1" type="ORF">G6047_07235</name>
</gene>
<name>A0A972FKR2_9FLAO</name>
<protein>
    <submittedName>
        <fullName evidence="1">DUF4932 domain-containing protein</fullName>
    </submittedName>
</protein>
<dbReference type="InterPro" id="IPR032560">
    <property type="entry name" value="DUF4932"/>
</dbReference>
<organism evidence="1 2">
    <name type="scientific">Flavobacterium silvaticum</name>
    <dbReference type="NCBI Taxonomy" id="1852020"/>
    <lineage>
        <taxon>Bacteria</taxon>
        <taxon>Pseudomonadati</taxon>
        <taxon>Bacteroidota</taxon>
        <taxon>Flavobacteriia</taxon>
        <taxon>Flavobacteriales</taxon>
        <taxon>Flavobacteriaceae</taxon>
        <taxon>Flavobacterium</taxon>
    </lineage>
</organism>
<proteinExistence type="predicted"/>
<dbReference type="RefSeq" id="WP_169526844.1">
    <property type="nucleotide sequence ID" value="NZ_JAAMPU010000103.1"/>
</dbReference>
<dbReference type="EMBL" id="JAAMPU010000103">
    <property type="protein sequence ID" value="NMH27819.1"/>
    <property type="molecule type" value="Genomic_DNA"/>
</dbReference>